<dbReference type="OrthoDB" id="9816001at2"/>
<dbReference type="Gene3D" id="3.40.50.1110">
    <property type="entry name" value="SGNH hydrolase"/>
    <property type="match status" value="2"/>
</dbReference>
<proteinExistence type="predicted"/>
<evidence type="ECO:0000313" key="4">
    <source>
        <dbReference type="Proteomes" id="UP000181976"/>
    </source>
</evidence>
<keyword evidence="1" id="KW-0378">Hydrolase</keyword>
<dbReference type="GO" id="GO:0001681">
    <property type="term" value="F:sialate O-acetylesterase activity"/>
    <property type="evidence" value="ECO:0007669"/>
    <property type="project" value="InterPro"/>
</dbReference>
<dbReference type="AlphaFoldDB" id="A0A1I2DV53"/>
<keyword evidence="4" id="KW-1185">Reference proteome</keyword>
<dbReference type="PROSITE" id="PS51257">
    <property type="entry name" value="PROKAR_LIPOPROTEIN"/>
    <property type="match status" value="1"/>
</dbReference>
<dbReference type="Pfam" id="PF03629">
    <property type="entry name" value="SASA"/>
    <property type="match status" value="1"/>
</dbReference>
<dbReference type="PANTHER" id="PTHR22901">
    <property type="entry name" value="SIALATE O-ACETYLESTERASE"/>
    <property type="match status" value="1"/>
</dbReference>
<organism evidence="3 4">
    <name type="scientific">Thermophagus xiamenensis</name>
    <dbReference type="NCBI Taxonomy" id="385682"/>
    <lineage>
        <taxon>Bacteria</taxon>
        <taxon>Pseudomonadati</taxon>
        <taxon>Bacteroidota</taxon>
        <taxon>Bacteroidia</taxon>
        <taxon>Marinilabiliales</taxon>
        <taxon>Marinilabiliaceae</taxon>
        <taxon>Thermophagus</taxon>
    </lineage>
</organism>
<dbReference type="InterPro" id="IPR008979">
    <property type="entry name" value="Galactose-bd-like_sf"/>
</dbReference>
<dbReference type="Proteomes" id="UP000181976">
    <property type="component" value="Unassembled WGS sequence"/>
</dbReference>
<dbReference type="InterPro" id="IPR039329">
    <property type="entry name" value="SIAE"/>
</dbReference>
<dbReference type="InterPro" id="IPR036514">
    <property type="entry name" value="SGNH_hydro_sf"/>
</dbReference>
<sequence length="682" mass="76285">MKTLHFIKFTCFFVFLSLLYSCQPTKSNLELPALFSENMVIQQNTDAIIWGKATPGTIINISADWGSSTTAKAMEDSTWQATLKTIEAGGPYSLTIEAPDTTISIRNVLLGEVWLASGQSNMEMPVAGWPPRDTILHSAQVIANSENPQIRMLTVERTTSITPLTDVTGSWEISNPQNTGHFSATAYFFAVKLNKELGVPIGIIHSSWGGTPIEAWISNEKLSTHEDFQTIANKLKQIIPQEKAYHQWLHSMNWISVEKTDINQEPYKNLDIFDHYCSNPETNTDNWNSIQLPGEIENSEAGDLDGVFWYRKTFEIPDKWEGKNLVISLGPIDDMDVTYLNGERIGGYETEGNWLVERTYTVPAEKIKTGKAVLAIKVIDIMGAGGINGKPELLTVYPQNNPHDAISLAGEWKYKVVAQLFEKKLYLFDPATDTFEKRPKRPIVLNSHTPTTLYNGMIAPLTPYSIKGTIWYQGEANVGRAKQYLELMGLLINDWRDKFENEKMPFYYVQLAPWHYNDVKGTSSASLREAQRRALNIPNTGMAVTLDIGDINTIHPANKADVGERLALWALANDYGKNMDYSGPLPSKIERQSNKIVIYFKHATEGLIIRKDVVNQFEIAGKDGKFVPAQVKVLEDKIEVFAPGISSPAEVRYAFHNGAEASLFNGAGLPAPSFTTEENFEK</sequence>
<name>A0A1I2DV53_9BACT</name>
<dbReference type="EMBL" id="FONA01000020">
    <property type="protein sequence ID" value="SFE84337.1"/>
    <property type="molecule type" value="Genomic_DNA"/>
</dbReference>
<dbReference type="STRING" id="385682.SAMN05444380_12037"/>
<dbReference type="SUPFAM" id="SSF49785">
    <property type="entry name" value="Galactose-binding domain-like"/>
    <property type="match status" value="1"/>
</dbReference>
<dbReference type="InterPro" id="IPR005181">
    <property type="entry name" value="SASA"/>
</dbReference>
<reference evidence="3 4" key="1">
    <citation type="submission" date="2016-10" db="EMBL/GenBank/DDBJ databases">
        <authorList>
            <person name="de Groot N.N."/>
        </authorList>
    </citation>
    <scope>NUCLEOTIDE SEQUENCE [LARGE SCALE GENOMIC DNA]</scope>
    <source>
        <strain evidence="3 4">DSM 19012</strain>
    </source>
</reference>
<dbReference type="PANTHER" id="PTHR22901:SF0">
    <property type="entry name" value="SIALATE O-ACETYLESTERASE"/>
    <property type="match status" value="1"/>
</dbReference>
<gene>
    <name evidence="3" type="ORF">SAMN05444380_12037</name>
</gene>
<accession>A0A1I2DV53</accession>
<dbReference type="GO" id="GO:0005975">
    <property type="term" value="P:carbohydrate metabolic process"/>
    <property type="evidence" value="ECO:0007669"/>
    <property type="project" value="TreeGrafter"/>
</dbReference>
<evidence type="ECO:0000256" key="1">
    <source>
        <dbReference type="ARBA" id="ARBA00022801"/>
    </source>
</evidence>
<dbReference type="eggNOG" id="COG3250">
    <property type="taxonomic scope" value="Bacteria"/>
</dbReference>
<evidence type="ECO:0000313" key="3">
    <source>
        <dbReference type="EMBL" id="SFE84337.1"/>
    </source>
</evidence>
<dbReference type="InParanoid" id="A0A1I2DV53"/>
<feature type="domain" description="Sialate O-acetylesterase" evidence="2">
    <location>
        <begin position="451"/>
        <end position="567"/>
    </location>
</feature>
<dbReference type="SUPFAM" id="SSF52266">
    <property type="entry name" value="SGNH hydrolase"/>
    <property type="match status" value="1"/>
</dbReference>
<evidence type="ECO:0000259" key="2">
    <source>
        <dbReference type="Pfam" id="PF03629"/>
    </source>
</evidence>
<protein>
    <submittedName>
        <fullName evidence="3">Sialate O-acetylesterase</fullName>
    </submittedName>
</protein>